<evidence type="ECO:0000256" key="4">
    <source>
        <dbReference type="SAM" id="MobiDB-lite"/>
    </source>
</evidence>
<dbReference type="PANTHER" id="PTHR32258">
    <property type="entry name" value="PROTEIN NETWORKED 4A"/>
    <property type="match status" value="1"/>
</dbReference>
<dbReference type="GO" id="GO:0003779">
    <property type="term" value="F:actin binding"/>
    <property type="evidence" value="ECO:0007669"/>
    <property type="project" value="InterPro"/>
</dbReference>
<feature type="domain" description="NAB" evidence="5">
    <location>
        <begin position="1"/>
        <end position="58"/>
    </location>
</feature>
<dbReference type="InterPro" id="IPR051861">
    <property type="entry name" value="NET_actin-binding_domain"/>
</dbReference>
<keyword evidence="1 3" id="KW-0175">Coiled coil</keyword>
<feature type="coiled-coil region" evidence="3">
    <location>
        <begin position="818"/>
        <end position="897"/>
    </location>
</feature>
<dbReference type="SUPFAM" id="SSF90257">
    <property type="entry name" value="Myosin rod fragments"/>
    <property type="match status" value="1"/>
</dbReference>
<feature type="coiled-coil region" evidence="3">
    <location>
        <begin position="1153"/>
        <end position="1215"/>
    </location>
</feature>
<evidence type="ECO:0000259" key="5">
    <source>
        <dbReference type="PROSITE" id="PS51774"/>
    </source>
</evidence>
<dbReference type="EMBL" id="BQKI01000001">
    <property type="protein sequence ID" value="GJM84587.1"/>
    <property type="molecule type" value="Genomic_DNA"/>
</dbReference>
<keyword evidence="7" id="KW-1185">Reference proteome</keyword>
<protein>
    <recommendedName>
        <fullName evidence="5">NAB domain-containing protein</fullName>
    </recommendedName>
</protein>
<evidence type="ECO:0000256" key="3">
    <source>
        <dbReference type="SAM" id="Coils"/>
    </source>
</evidence>
<comment type="caution">
    <text evidence="6">The sequence shown here is derived from an EMBL/GenBank/DDBJ whole genome shotgun (WGS) entry which is preliminary data.</text>
</comment>
<feature type="coiled-coil region" evidence="3">
    <location>
        <begin position="177"/>
        <end position="232"/>
    </location>
</feature>
<dbReference type="PROSITE" id="PS51774">
    <property type="entry name" value="NAB"/>
    <property type="match status" value="1"/>
</dbReference>
<reference evidence="6" key="1">
    <citation type="journal article" date="2018" name="DNA Res.">
        <title>Multiple hybrid de novo genome assembly of finger millet, an orphan allotetraploid crop.</title>
        <authorList>
            <person name="Hatakeyama M."/>
            <person name="Aluri S."/>
            <person name="Balachadran M.T."/>
            <person name="Sivarajan S.R."/>
            <person name="Patrignani A."/>
            <person name="Gruter S."/>
            <person name="Poveda L."/>
            <person name="Shimizu-Inatsugi R."/>
            <person name="Baeten J."/>
            <person name="Francoijs K.J."/>
            <person name="Nataraja K.N."/>
            <person name="Reddy Y.A.N."/>
            <person name="Phadnis S."/>
            <person name="Ravikumar R.L."/>
            <person name="Schlapbach R."/>
            <person name="Sreeman S.M."/>
            <person name="Shimizu K.K."/>
        </authorList>
    </citation>
    <scope>NUCLEOTIDE SEQUENCE</scope>
</reference>
<dbReference type="Proteomes" id="UP001054889">
    <property type="component" value="Unassembled WGS sequence"/>
</dbReference>
<feature type="coiled-coil region" evidence="3">
    <location>
        <begin position="933"/>
        <end position="1043"/>
    </location>
</feature>
<name>A0AAV5BF01_ELECO</name>
<feature type="region of interest" description="Disordered" evidence="4">
    <location>
        <begin position="1602"/>
        <end position="1626"/>
    </location>
</feature>
<feature type="region of interest" description="Disordered" evidence="4">
    <location>
        <begin position="1758"/>
        <end position="1779"/>
    </location>
</feature>
<feature type="compositionally biased region" description="Basic and acidic residues" evidence="4">
    <location>
        <begin position="1602"/>
        <end position="1625"/>
    </location>
</feature>
<feature type="compositionally biased region" description="Polar residues" evidence="4">
    <location>
        <begin position="72"/>
        <end position="87"/>
    </location>
</feature>
<evidence type="ECO:0000256" key="1">
    <source>
        <dbReference type="ARBA" id="ARBA00023054"/>
    </source>
</evidence>
<evidence type="ECO:0000313" key="7">
    <source>
        <dbReference type="Proteomes" id="UP001054889"/>
    </source>
</evidence>
<dbReference type="Pfam" id="PF07765">
    <property type="entry name" value="KIP1"/>
    <property type="match status" value="1"/>
</dbReference>
<accession>A0AAV5BF01</accession>
<organism evidence="6 7">
    <name type="scientific">Eleusine coracana subsp. coracana</name>
    <dbReference type="NCBI Taxonomy" id="191504"/>
    <lineage>
        <taxon>Eukaryota</taxon>
        <taxon>Viridiplantae</taxon>
        <taxon>Streptophyta</taxon>
        <taxon>Embryophyta</taxon>
        <taxon>Tracheophyta</taxon>
        <taxon>Spermatophyta</taxon>
        <taxon>Magnoliopsida</taxon>
        <taxon>Liliopsida</taxon>
        <taxon>Poales</taxon>
        <taxon>Poaceae</taxon>
        <taxon>PACMAD clade</taxon>
        <taxon>Chloridoideae</taxon>
        <taxon>Cynodonteae</taxon>
        <taxon>Eleusininae</taxon>
        <taxon>Eleusine</taxon>
    </lineage>
</organism>
<feature type="region of interest" description="Disordered" evidence="4">
    <location>
        <begin position="70"/>
        <end position="133"/>
    </location>
</feature>
<proteinExistence type="inferred from homology"/>
<evidence type="ECO:0000256" key="2">
    <source>
        <dbReference type="ARBA" id="ARBA00038006"/>
    </source>
</evidence>
<feature type="coiled-coil region" evidence="3">
    <location>
        <begin position="289"/>
        <end position="488"/>
    </location>
</feature>
<feature type="coiled-coil region" evidence="3">
    <location>
        <begin position="1332"/>
        <end position="1359"/>
    </location>
</feature>
<gene>
    <name evidence="6" type="primary">ga00270</name>
    <name evidence="6" type="ORF">PR202_ga00270</name>
</gene>
<feature type="coiled-coil region" evidence="3">
    <location>
        <begin position="520"/>
        <end position="603"/>
    </location>
</feature>
<dbReference type="PANTHER" id="PTHR32258:SF6">
    <property type="entry name" value="PROTEIN NETWORKED 1A"/>
    <property type="match status" value="1"/>
</dbReference>
<feature type="coiled-coil region" evidence="3">
    <location>
        <begin position="639"/>
        <end position="778"/>
    </location>
</feature>
<evidence type="ECO:0000313" key="6">
    <source>
        <dbReference type="EMBL" id="GJM84587.1"/>
    </source>
</evidence>
<dbReference type="InterPro" id="IPR011684">
    <property type="entry name" value="NAB"/>
</dbReference>
<reference evidence="6" key="2">
    <citation type="submission" date="2021-12" db="EMBL/GenBank/DDBJ databases">
        <title>Resequencing data analysis of finger millet.</title>
        <authorList>
            <person name="Hatakeyama M."/>
            <person name="Aluri S."/>
            <person name="Balachadran M.T."/>
            <person name="Sivarajan S.R."/>
            <person name="Poveda L."/>
            <person name="Shimizu-Inatsugi R."/>
            <person name="Schlapbach R."/>
            <person name="Sreeman S.M."/>
            <person name="Shimizu K.K."/>
        </authorList>
    </citation>
    <scope>NUCLEOTIDE SEQUENCE</scope>
</reference>
<dbReference type="GO" id="GO:0005774">
    <property type="term" value="C:vacuolar membrane"/>
    <property type="evidence" value="ECO:0007669"/>
    <property type="project" value="TreeGrafter"/>
</dbReference>
<sequence>MDTKVKSMIKLINEDADSFARRAEMYYKKRPELMKLVEDFYRAYRALAERYDQATGALRQAHRTISEAFPNQMPSMSDESPSASNQEMEPHTPDMPTFTRAPFDSDDLPKDGVGMSPQHFTSKRNGTHPEEISALSSREGLKLFNDLSSSSEKAPRSGFDGKVRKGLTFESPEVKGKDGISNDMANLQQEISRLLAESQIMKQQISSESERANKAENEIQILKETVLQLNTDKDKSLLQCSQSTAQISTLESELCKAQADLRKLTDEMAIDVQKLINAETLNIAMKSEVEGLDQKMRMQQQELEQKLEELESFRLSFQEEHEKRMQADTALVSQKEELAQSHQEVQRLTIEIKMANEKLNALKLTKEDLEDTVSELKKDVESLTEQNHSSKLLIQQLRDEIITLKDSKNELQTEIKGLKSTISLLTTEKNAALLQHEQSVKQVLIYETQLSKLQSELEEIEQKVQILMQDLEQKREEVNTVHAQLQDECHRRTETEATLLTTVRRHLQLQEEVKTLTQDLGRSTKKQSQLENDKSNLENTLKELNNTIVDLNSVKDAAYVQQQQSLEKVSDLELELSKMQLELEKSEEKVKLLELEVAKKNEIVNSLELSLKDEGKKKLQAQASLDSMEKMYSQSQDDINGLHLEIEKLNGKLNELEKLSAELKSTILLLNAERDAALLENQQSSARLSDLESELVAVKAELENVEGKAQMLEKELRHKKEEADSLQINLHDESQKRAEGEASLLLMTNLRSESQEEVNRLALEIEKLTGNISDLENSKVKKKALHRDFACQREQKENLEGIHHALVDEMGALKTSAAAAKEKLIEELQIMNSKLKDMCAKNEVEKALLSEKVQEMEKLSEECSLLENSLSDANDEMDALREKIKALEASENSLKDAVSCHVSEKAVLASELENLGKILSDVSEKNSILDASLSDTKTELEELRTKLKYSEESCQRHVADNIALSAEKGNLFSQLESIILAMKALESKHADLEDNYSCTLREKDLGYDQARELEECHKHAEANRSANMLISQLMEDARNQEEERKTLLVHIEKLRGAISQQMKVLNICKDSVPADFAQDEVMLQTFSDEILNILKLKEECEDMNRLMYTELSVVSTLLSQVGMELRDLHLQRLALEKEVESRTAESHSLQNKQHLILEQNERLNQELQKSNEREEVLKTEVVFIQEKLSYLRESYQTSQDEISNLTKKNESMSKEFQLVSKMCSSLEEDNGNFLAECMMLEHLCLFFRGHNNEVGSALASLTDEMALLSLVRGDLDLEVNELNRRSMVLESENNHLKEYLIYLLEILRTRLVLSEFDLNTNSSISQDLAIELESCMAQLMQKDDELLEAEEKAQFLQVKNRELCGVVGSLQVAIEGAKVVKGELEKKITSHTEQCATKDDEILRLHQTNGTLQSEVEQYEREFAVLMGAAITSSVNAAVYEEKALKLMMEGKATVDSAVALKEVLTKEMYSRDANIEELQKKLTYIQGEHAELKAELSAHLALISSLSDQVRMLENDTLLLSKPCSIETNEESAHVPPMQEHNHGPESYRFPEGAPELQGLITRIEALQVIVSNAKEHHDEELTKSAAMLAAANTEIQDLKTRGSSRMEAKEIYSDNEKDVERSKGKQVQMVKDIELDQISTCPPYGAGATLYPLGSGATAELDDDMLQLWEAAERNCKNQTAKSSSSEHDIQAVEEVKSEYPSSELVRVRDLGISKLDMSKGSVEPHEVWSKNVLERLSSDAQRLLSVQASIEELKRKMEVPSPAKGKSPMNSEYSSV</sequence>
<comment type="similarity">
    <text evidence="2">Belongs to the NET family.</text>
</comment>